<dbReference type="KEGG" id="gai:IMCC3135_20870"/>
<dbReference type="InterPro" id="IPR036465">
    <property type="entry name" value="vWFA_dom_sf"/>
</dbReference>
<dbReference type="OrthoDB" id="6206554at2"/>
<dbReference type="AlphaFoldDB" id="A0A2Z2NW16"/>
<dbReference type="SMART" id="SM00327">
    <property type="entry name" value="VWA"/>
    <property type="match status" value="1"/>
</dbReference>
<proteinExistence type="predicted"/>
<dbReference type="SUPFAM" id="SSF53300">
    <property type="entry name" value="vWA-like"/>
    <property type="match status" value="1"/>
</dbReference>
<dbReference type="RefSeq" id="WP_088919308.1">
    <property type="nucleotide sequence ID" value="NZ_CP018632.1"/>
</dbReference>
<dbReference type="Gene3D" id="3.40.50.410">
    <property type="entry name" value="von Willebrand factor, type A domain"/>
    <property type="match status" value="1"/>
</dbReference>
<dbReference type="Pfam" id="PF00092">
    <property type="entry name" value="VWA"/>
    <property type="match status" value="1"/>
</dbReference>
<dbReference type="InterPro" id="IPR050768">
    <property type="entry name" value="UPF0353/GerABKA_families"/>
</dbReference>
<organism evidence="2 3">
    <name type="scientific">Granulosicoccus antarcticus IMCC3135</name>
    <dbReference type="NCBI Taxonomy" id="1192854"/>
    <lineage>
        <taxon>Bacteria</taxon>
        <taxon>Pseudomonadati</taxon>
        <taxon>Pseudomonadota</taxon>
        <taxon>Gammaproteobacteria</taxon>
        <taxon>Chromatiales</taxon>
        <taxon>Granulosicoccaceae</taxon>
        <taxon>Granulosicoccus</taxon>
    </lineage>
</organism>
<evidence type="ECO:0000259" key="1">
    <source>
        <dbReference type="PROSITE" id="PS50234"/>
    </source>
</evidence>
<gene>
    <name evidence="2" type="ORF">IMCC3135_20870</name>
</gene>
<sequence>MIHFNWPWVLLLLPVPWLFKLLSTKPVSAAIDIPPTMEHALQSLTGDTKNPVDIRQILLWLSWLSLLLAIAQPWQPGDAVVQPVSGRAIALAIDISGSMERQDFSFNGQTSDRLSIVKKVAGDFVIQRKGDRLSLVLYGKQAFIASPLTFDLPALSHILDSAGIGMAGRSTAIGDAIGLAIQTLQSDPAGQKAILLLSDGTNNAGSVEPESAAELASTLGIRIHTIALGSVDGELEGYSTAQSADLDEATLASVAEKAGGLFFRATSSDELQQIYTAIDELERAEVEAPPVILRNDLRQWPQAVLLLCLLLLASRQRLSR</sequence>
<protein>
    <recommendedName>
        <fullName evidence="1">VWFA domain-containing protein</fullName>
    </recommendedName>
</protein>
<keyword evidence="3" id="KW-1185">Reference proteome</keyword>
<dbReference type="PANTHER" id="PTHR22550">
    <property type="entry name" value="SPORE GERMINATION PROTEIN"/>
    <property type="match status" value="1"/>
</dbReference>
<dbReference type="EMBL" id="CP018632">
    <property type="protein sequence ID" value="ASJ74251.1"/>
    <property type="molecule type" value="Genomic_DNA"/>
</dbReference>
<dbReference type="PANTHER" id="PTHR22550:SF18">
    <property type="entry name" value="VWFA DOMAIN-CONTAINING PROTEIN"/>
    <property type="match status" value="1"/>
</dbReference>
<feature type="domain" description="VWFA" evidence="1">
    <location>
        <begin position="88"/>
        <end position="278"/>
    </location>
</feature>
<dbReference type="InterPro" id="IPR002035">
    <property type="entry name" value="VWF_A"/>
</dbReference>
<accession>A0A2Z2NW16</accession>
<reference evidence="2 3" key="1">
    <citation type="submission" date="2016-12" db="EMBL/GenBank/DDBJ databases">
        <authorList>
            <person name="Song W.-J."/>
            <person name="Kurnit D.M."/>
        </authorList>
    </citation>
    <scope>NUCLEOTIDE SEQUENCE [LARGE SCALE GENOMIC DNA]</scope>
    <source>
        <strain evidence="2 3">IMCC3135</strain>
    </source>
</reference>
<evidence type="ECO:0000313" key="3">
    <source>
        <dbReference type="Proteomes" id="UP000250079"/>
    </source>
</evidence>
<name>A0A2Z2NW16_9GAMM</name>
<dbReference type="PROSITE" id="PS50234">
    <property type="entry name" value="VWFA"/>
    <property type="match status" value="1"/>
</dbReference>
<dbReference type="Proteomes" id="UP000250079">
    <property type="component" value="Chromosome"/>
</dbReference>
<evidence type="ECO:0000313" key="2">
    <source>
        <dbReference type="EMBL" id="ASJ74251.1"/>
    </source>
</evidence>